<evidence type="ECO:0000313" key="2">
    <source>
        <dbReference type="Proteomes" id="UP001165064"/>
    </source>
</evidence>
<comment type="caution">
    <text evidence="1">The sequence shown here is derived from an EMBL/GenBank/DDBJ whole genome shotgun (WGS) entry which is preliminary data.</text>
</comment>
<sequence length="424" mass="48172">MATIPNLTANANGDGNRNSTSNTNINENDNNNDRDTTTDPLDPTNDPNSEQSQAYFKYKRSKSRRACQVCNRRKVRCDVTTKDYPNEKCTNCEEFGVECILVERRKKRTKAQIEADRKRLKAEGKNPNSEDGDFYDENPSSIGDVKNSSSTPFDQRSASASVSPQQQQHYDALGPHLPPETISDSTDPFSQLKGDEIILDSSKLLSKEVDVLKLSQFFKVLTSHFGLRLALHDYYKFKGKITVSDLITDECISMLKLAGCFILPNKEKCDKYLKTYFQTFNVAYPLISEPVFYRDFADLHNPPSLLLLRTILFVGSMLSATTEEEKEEYRILYEKARLVYTSDLEPNGIYLATSIFIISSGPSTHPSLKTLEDHFSSAVKVAIAFGMHKDVENSTELTKDEKLAYKRIFWILMIRDRSFALSFR</sequence>
<dbReference type="EMBL" id="BSXS01002766">
    <property type="protein sequence ID" value="GME79813.1"/>
    <property type="molecule type" value="Genomic_DNA"/>
</dbReference>
<reference evidence="1" key="1">
    <citation type="submission" date="2023-04" db="EMBL/GenBank/DDBJ databases">
        <title>Ambrosiozyma monospora NBRC 10751.</title>
        <authorList>
            <person name="Ichikawa N."/>
            <person name="Sato H."/>
            <person name="Tonouchi N."/>
        </authorList>
    </citation>
    <scope>NUCLEOTIDE SEQUENCE</scope>
    <source>
        <strain evidence="1">NBRC 10751</strain>
    </source>
</reference>
<evidence type="ECO:0000313" key="1">
    <source>
        <dbReference type="EMBL" id="GME79813.1"/>
    </source>
</evidence>
<dbReference type="Proteomes" id="UP001165064">
    <property type="component" value="Unassembled WGS sequence"/>
</dbReference>
<gene>
    <name evidence="1" type="ORF">Amon02_000414000</name>
</gene>
<name>A0ACB5T2E0_AMBMO</name>
<keyword evidence="2" id="KW-1185">Reference proteome</keyword>
<accession>A0ACB5T2E0</accession>
<protein>
    <submittedName>
        <fullName evidence="1">Unnamed protein product</fullName>
    </submittedName>
</protein>
<proteinExistence type="predicted"/>
<organism evidence="1 2">
    <name type="scientific">Ambrosiozyma monospora</name>
    <name type="common">Yeast</name>
    <name type="synonym">Endomycopsis monosporus</name>
    <dbReference type="NCBI Taxonomy" id="43982"/>
    <lineage>
        <taxon>Eukaryota</taxon>
        <taxon>Fungi</taxon>
        <taxon>Dikarya</taxon>
        <taxon>Ascomycota</taxon>
        <taxon>Saccharomycotina</taxon>
        <taxon>Pichiomycetes</taxon>
        <taxon>Pichiales</taxon>
        <taxon>Pichiaceae</taxon>
        <taxon>Ambrosiozyma</taxon>
    </lineage>
</organism>